<feature type="transmembrane region" description="Helical" evidence="6">
    <location>
        <begin position="269"/>
        <end position="288"/>
    </location>
</feature>
<organism evidence="7 8">
    <name type="scientific">Sistotremastrum suecicum HHB10207 ss-3</name>
    <dbReference type="NCBI Taxonomy" id="1314776"/>
    <lineage>
        <taxon>Eukaryota</taxon>
        <taxon>Fungi</taxon>
        <taxon>Dikarya</taxon>
        <taxon>Basidiomycota</taxon>
        <taxon>Agaricomycotina</taxon>
        <taxon>Agaricomycetes</taxon>
        <taxon>Sistotremastrales</taxon>
        <taxon>Sistotremastraceae</taxon>
        <taxon>Sistotremastrum</taxon>
    </lineage>
</organism>
<feature type="compositionally biased region" description="Basic and acidic residues" evidence="5">
    <location>
        <begin position="522"/>
        <end position="532"/>
    </location>
</feature>
<dbReference type="GO" id="GO:0016020">
    <property type="term" value="C:membrane"/>
    <property type="evidence" value="ECO:0007669"/>
    <property type="project" value="UniProtKB-SubCell"/>
</dbReference>
<feature type="transmembrane region" description="Helical" evidence="6">
    <location>
        <begin position="56"/>
        <end position="77"/>
    </location>
</feature>
<feature type="transmembrane region" description="Helical" evidence="6">
    <location>
        <begin position="110"/>
        <end position="130"/>
    </location>
</feature>
<keyword evidence="3 6" id="KW-1133">Transmembrane helix</keyword>
<evidence type="ECO:0000313" key="7">
    <source>
        <dbReference type="EMBL" id="KZT44376.1"/>
    </source>
</evidence>
<feature type="transmembrane region" description="Helical" evidence="6">
    <location>
        <begin position="12"/>
        <end position="32"/>
    </location>
</feature>
<comment type="subcellular location">
    <subcellularLocation>
        <location evidence="1">Membrane</location>
        <topology evidence="1">Multi-pass membrane protein</topology>
    </subcellularLocation>
</comment>
<keyword evidence="8" id="KW-1185">Reference proteome</keyword>
<proteinExistence type="predicted"/>
<reference evidence="7 8" key="1">
    <citation type="journal article" date="2016" name="Mol. Biol. Evol.">
        <title>Comparative Genomics of Early-Diverging Mushroom-Forming Fungi Provides Insights into the Origins of Lignocellulose Decay Capabilities.</title>
        <authorList>
            <person name="Nagy L.G."/>
            <person name="Riley R."/>
            <person name="Tritt A."/>
            <person name="Adam C."/>
            <person name="Daum C."/>
            <person name="Floudas D."/>
            <person name="Sun H."/>
            <person name="Yadav J.S."/>
            <person name="Pangilinan J."/>
            <person name="Larsson K.H."/>
            <person name="Matsuura K."/>
            <person name="Barry K."/>
            <person name="Labutti K."/>
            <person name="Kuo R."/>
            <person name="Ohm R.A."/>
            <person name="Bhattacharya S.S."/>
            <person name="Shirouzu T."/>
            <person name="Yoshinaga Y."/>
            <person name="Martin F.M."/>
            <person name="Grigoriev I.V."/>
            <person name="Hibbett D.S."/>
        </authorList>
    </citation>
    <scope>NUCLEOTIDE SEQUENCE [LARGE SCALE GENOMIC DNA]</scope>
    <source>
        <strain evidence="7 8">HHB10207 ss-3</strain>
    </source>
</reference>
<dbReference type="Pfam" id="PF05653">
    <property type="entry name" value="Mg_trans_NIPA"/>
    <property type="match status" value="2"/>
</dbReference>
<name>A0A166J509_9AGAM</name>
<dbReference type="PANTHER" id="PTHR12570:SF86">
    <property type="entry name" value="ADR321CP"/>
    <property type="match status" value="1"/>
</dbReference>
<dbReference type="PANTHER" id="PTHR12570">
    <property type="match status" value="1"/>
</dbReference>
<protein>
    <recommendedName>
        <fullName evidence="9">DUF803-domain-containing protein</fullName>
    </recommendedName>
</protein>
<evidence type="ECO:0000256" key="6">
    <source>
        <dbReference type="SAM" id="Phobius"/>
    </source>
</evidence>
<keyword evidence="4 6" id="KW-0472">Membrane</keyword>
<evidence type="ECO:0008006" key="9">
    <source>
        <dbReference type="Google" id="ProtNLM"/>
    </source>
</evidence>
<keyword evidence="2 6" id="KW-0812">Transmembrane</keyword>
<evidence type="ECO:0000256" key="5">
    <source>
        <dbReference type="SAM" id="MobiDB-lite"/>
    </source>
</evidence>
<evidence type="ECO:0000256" key="3">
    <source>
        <dbReference type="ARBA" id="ARBA00022989"/>
    </source>
</evidence>
<feature type="compositionally biased region" description="Polar residues" evidence="5">
    <location>
        <begin position="431"/>
        <end position="440"/>
    </location>
</feature>
<evidence type="ECO:0000313" key="8">
    <source>
        <dbReference type="Proteomes" id="UP000076798"/>
    </source>
</evidence>
<dbReference type="AlphaFoldDB" id="A0A166J509"/>
<dbReference type="Proteomes" id="UP000076798">
    <property type="component" value="Unassembled WGS sequence"/>
</dbReference>
<dbReference type="InterPro" id="IPR008521">
    <property type="entry name" value="Mg_trans_NIPA"/>
</dbReference>
<sequence>MLGGDHAPSISIAVGIVVGLLASFVQSLGLTIQRKSHIQNQLKPESEQKVEHRRPLWLFGFTIFISSNVLGSIFQVASLPVVILAPLGAVSLLWNAFFAKFLLGDVFSLWLILGTLLISGGAALIGIFGTVPEVTRSLDDLLELFARPPFIGYFSMLGAAVFVGLIITHIAEFSLRKKLQALPHILPTVVPAREDTSVVVQTETTPLLDPKLPVIAMTQEPSVVRARMLLAISYASASGILSGMCLIFAKSGVELLILTIGGDNQFWRWQAWMLLLGLLVFALLQLWYLHKALIHADPTIVCPLAFCFYNLSSIVNGLIYYNQFNLLPTPHIILVIVGIFVLLAGVWTLSIQGGGKRGVDLGTFQEDNVDETASDTLETDTAVERVPRSPSIRNTFSSAVDHNGHLEPSSPGAQDVRDARHRWPPMASPSDFPQSHSIPQLSTSTLPRLSTSTHSRPRHRRFISLFASQDDQNNLGTPLIPAGGFSIGLSPISPGFAVVPQQRRRVSMHTIAEEARVRRAVSESDVGSHARSSEPIVSTREMTDGSHQARARWRWLRTLVTGE</sequence>
<feature type="transmembrane region" description="Helical" evidence="6">
    <location>
        <begin position="332"/>
        <end position="351"/>
    </location>
</feature>
<accession>A0A166J509</accession>
<feature type="region of interest" description="Disordered" evidence="5">
    <location>
        <begin position="522"/>
        <end position="544"/>
    </location>
</feature>
<evidence type="ECO:0000256" key="1">
    <source>
        <dbReference type="ARBA" id="ARBA00004141"/>
    </source>
</evidence>
<feature type="transmembrane region" description="Helical" evidence="6">
    <location>
        <begin position="150"/>
        <end position="171"/>
    </location>
</feature>
<feature type="region of interest" description="Disordered" evidence="5">
    <location>
        <begin position="399"/>
        <end position="455"/>
    </location>
</feature>
<dbReference type="OrthoDB" id="2504919at2759"/>
<evidence type="ECO:0000256" key="4">
    <source>
        <dbReference type="ARBA" id="ARBA00023136"/>
    </source>
</evidence>
<feature type="compositionally biased region" description="Low complexity" evidence="5">
    <location>
        <begin position="441"/>
        <end position="454"/>
    </location>
</feature>
<dbReference type="EMBL" id="KV428004">
    <property type="protein sequence ID" value="KZT44376.1"/>
    <property type="molecule type" value="Genomic_DNA"/>
</dbReference>
<feature type="transmembrane region" description="Helical" evidence="6">
    <location>
        <begin position="83"/>
        <end position="103"/>
    </location>
</feature>
<gene>
    <name evidence="7" type="ORF">SISSUDRAFT_1056737</name>
</gene>
<evidence type="ECO:0000256" key="2">
    <source>
        <dbReference type="ARBA" id="ARBA00022692"/>
    </source>
</evidence>
<feature type="transmembrane region" description="Helical" evidence="6">
    <location>
        <begin position="300"/>
        <end position="320"/>
    </location>
</feature>
<dbReference type="GO" id="GO:0015095">
    <property type="term" value="F:magnesium ion transmembrane transporter activity"/>
    <property type="evidence" value="ECO:0007669"/>
    <property type="project" value="InterPro"/>
</dbReference>
<feature type="transmembrane region" description="Helical" evidence="6">
    <location>
        <begin position="228"/>
        <end position="249"/>
    </location>
</feature>